<evidence type="ECO:0000256" key="1">
    <source>
        <dbReference type="ARBA" id="ARBA00005791"/>
    </source>
</evidence>
<dbReference type="InterPro" id="IPR012336">
    <property type="entry name" value="Thioredoxin-like_fold"/>
</dbReference>
<dbReference type="Proteomes" id="UP001210865">
    <property type="component" value="Chromosome"/>
</dbReference>
<protein>
    <submittedName>
        <fullName evidence="4">Thioredoxin domain-containing protein</fullName>
    </submittedName>
</protein>
<evidence type="ECO:0000313" key="5">
    <source>
        <dbReference type="Proteomes" id="UP001210865"/>
    </source>
</evidence>
<organism evidence="4 5">
    <name type="scientific">Sphingomonas abietis</name>
    <dbReference type="NCBI Taxonomy" id="3012344"/>
    <lineage>
        <taxon>Bacteria</taxon>
        <taxon>Pseudomonadati</taxon>
        <taxon>Pseudomonadota</taxon>
        <taxon>Alphaproteobacteria</taxon>
        <taxon>Sphingomonadales</taxon>
        <taxon>Sphingomonadaceae</taxon>
        <taxon>Sphingomonas</taxon>
    </lineage>
</organism>
<accession>A0ABY7NNZ3</accession>
<dbReference type="Pfam" id="PF13462">
    <property type="entry name" value="Thioredoxin_4"/>
    <property type="match status" value="1"/>
</dbReference>
<feature type="chain" id="PRO_5045662099" evidence="2">
    <location>
        <begin position="24"/>
        <end position="248"/>
    </location>
</feature>
<evidence type="ECO:0000256" key="2">
    <source>
        <dbReference type="SAM" id="SignalP"/>
    </source>
</evidence>
<dbReference type="InterPro" id="IPR036249">
    <property type="entry name" value="Thioredoxin-like_sf"/>
</dbReference>
<comment type="similarity">
    <text evidence="1">Belongs to the thioredoxin family. DsbA subfamily.</text>
</comment>
<proteinExistence type="inferred from homology"/>
<dbReference type="PANTHER" id="PTHR13887:SF56">
    <property type="entry name" value="THIOREDOXIN-LIKE REDUCTASE RV2466C"/>
    <property type="match status" value="1"/>
</dbReference>
<dbReference type="SUPFAM" id="SSF52833">
    <property type="entry name" value="Thioredoxin-like"/>
    <property type="match status" value="1"/>
</dbReference>
<reference evidence="4 5" key="1">
    <citation type="submission" date="2022-12" db="EMBL/GenBank/DDBJ databases">
        <title>Sphingomonas abieness sp. nov., an endophytic bacterium isolated from Abies koreana.</title>
        <authorList>
            <person name="Jiang L."/>
            <person name="Lee J."/>
        </authorList>
    </citation>
    <scope>NUCLEOTIDE SEQUENCE [LARGE SCALE GENOMIC DNA]</scope>
    <source>
        <strain evidence="5">PAMB 00755</strain>
    </source>
</reference>
<feature type="domain" description="Thioredoxin-like fold" evidence="3">
    <location>
        <begin position="58"/>
        <end position="244"/>
    </location>
</feature>
<gene>
    <name evidence="4" type="ORF">PBT88_02810</name>
</gene>
<dbReference type="Gene3D" id="1.10.40.110">
    <property type="match status" value="1"/>
</dbReference>
<sequence>MTTTRFLVPAIAALALAGCNKQADTSTAPAANTSAATGPVAAAPAGGWVAQVVRTADGGYQMGNPDAPVKLIEYGSRSCPHCAAFTKEGAPLLQSQYVATGKVSYEFRDFPIHPMDLAAILVGQCNGAATFFPILDQMMADQQTVFDKLQKLPASFTNSLTGSPNDQAMKWADELGYIQFVGQRGVPESKARACLADPKATDAISKQLADAQAKYNVNATPTFIINGTPVANAYDWATLEPALKSAIG</sequence>
<evidence type="ECO:0000259" key="3">
    <source>
        <dbReference type="Pfam" id="PF13462"/>
    </source>
</evidence>
<feature type="signal peptide" evidence="2">
    <location>
        <begin position="1"/>
        <end position="23"/>
    </location>
</feature>
<name>A0ABY7NNZ3_9SPHN</name>
<dbReference type="PANTHER" id="PTHR13887">
    <property type="entry name" value="GLUTATHIONE S-TRANSFERASE KAPPA"/>
    <property type="match status" value="1"/>
</dbReference>
<keyword evidence="5" id="KW-1185">Reference proteome</keyword>
<dbReference type="PROSITE" id="PS51257">
    <property type="entry name" value="PROKAR_LIPOPROTEIN"/>
    <property type="match status" value="1"/>
</dbReference>
<keyword evidence="2" id="KW-0732">Signal</keyword>
<evidence type="ECO:0000313" key="4">
    <source>
        <dbReference type="EMBL" id="WBO23088.1"/>
    </source>
</evidence>
<dbReference type="RefSeq" id="WP_270077725.1">
    <property type="nucleotide sequence ID" value="NZ_CP115174.1"/>
</dbReference>
<dbReference type="EMBL" id="CP115174">
    <property type="protein sequence ID" value="WBO23088.1"/>
    <property type="molecule type" value="Genomic_DNA"/>
</dbReference>
<dbReference type="Gene3D" id="3.40.30.10">
    <property type="entry name" value="Glutaredoxin"/>
    <property type="match status" value="1"/>
</dbReference>